<reference evidence="1" key="1">
    <citation type="submission" date="2022-07" db="EMBL/GenBank/DDBJ databases">
        <title>Complete genome sequence of Salinispirillum sp. LH10-3-1 capable of multiple carbohydrate inversion isolated from a soda lake.</title>
        <authorList>
            <person name="Liu J."/>
            <person name="Zhai Y."/>
            <person name="Zhang H."/>
            <person name="Yang H."/>
            <person name="Qu J."/>
            <person name="Li J."/>
        </authorList>
    </citation>
    <scope>NUCLEOTIDE SEQUENCE</scope>
    <source>
        <strain evidence="1">LH 10-3-1</strain>
    </source>
</reference>
<dbReference type="Pfam" id="PF08856">
    <property type="entry name" value="DUF1826"/>
    <property type="match status" value="1"/>
</dbReference>
<dbReference type="AlphaFoldDB" id="A0AB38YHN2"/>
<protein>
    <submittedName>
        <fullName evidence="1">DUF1826 domain-containing protein</fullName>
    </submittedName>
</protein>
<dbReference type="RefSeq" id="WP_304995636.1">
    <property type="nucleotide sequence ID" value="NZ_CP101717.1"/>
</dbReference>
<organism evidence="1">
    <name type="scientific">Salinispirillum sp. LH 10-3-1</name>
    <dbReference type="NCBI Taxonomy" id="2952525"/>
    <lineage>
        <taxon>Bacteria</taxon>
        <taxon>Pseudomonadati</taxon>
        <taxon>Pseudomonadota</taxon>
        <taxon>Gammaproteobacteria</taxon>
        <taxon>Oceanospirillales</taxon>
        <taxon>Saccharospirillaceae</taxon>
        <taxon>Salinispirillum</taxon>
    </lineage>
</organism>
<dbReference type="EMBL" id="CP101717">
    <property type="protein sequence ID" value="WLD58350.1"/>
    <property type="molecule type" value="Genomic_DNA"/>
</dbReference>
<sequence length="211" mass="23441">MLADTSQLASTRHHTATDQRAWTEIFSPSVNLAVWQRQLSEPLKAGVKALLTERPSIRIQESGTVTELHQRLHQCLGTDSTWTPLLDDIALSLDMFQVLFDQDTIGLRLTGLDKAMCPRFHVDRVLVRGICTYAGPATEWLANEHIPAREQQSGPLLIPTDADQHIQHLPLGAFALMKGEAWPGNEGRGLVHRSPPCTSDDPRLLLTLDLC</sequence>
<dbReference type="InterPro" id="IPR014955">
    <property type="entry name" value="DUF1826"/>
</dbReference>
<accession>A0AB38YHN2</accession>
<name>A0AB38YHN2_9GAMM</name>
<evidence type="ECO:0000313" key="1">
    <source>
        <dbReference type="EMBL" id="WLD58350.1"/>
    </source>
</evidence>
<proteinExistence type="predicted"/>
<gene>
    <name evidence="1" type="ORF">NFC81_00810</name>
</gene>